<keyword evidence="1" id="KW-0472">Membrane</keyword>
<feature type="non-terminal residue" evidence="2">
    <location>
        <position position="56"/>
    </location>
</feature>
<organism evidence="2">
    <name type="scientific">gut metagenome</name>
    <dbReference type="NCBI Taxonomy" id="749906"/>
    <lineage>
        <taxon>unclassified sequences</taxon>
        <taxon>metagenomes</taxon>
        <taxon>organismal metagenomes</taxon>
    </lineage>
</organism>
<evidence type="ECO:0000313" key="2">
    <source>
        <dbReference type="EMBL" id="EJW94818.1"/>
    </source>
</evidence>
<dbReference type="AlphaFoldDB" id="J9FK62"/>
<gene>
    <name evidence="2" type="ORF">EVA_17072</name>
</gene>
<comment type="caution">
    <text evidence="2">The sequence shown here is derived from an EMBL/GenBank/DDBJ whole genome shotgun (WGS) entry which is preliminary data.</text>
</comment>
<feature type="transmembrane region" description="Helical" evidence="1">
    <location>
        <begin position="9"/>
        <end position="28"/>
    </location>
</feature>
<keyword evidence="1" id="KW-1133">Transmembrane helix</keyword>
<reference evidence="2" key="1">
    <citation type="journal article" date="2012" name="PLoS ONE">
        <title>Gene sets for utilization of primary and secondary nutrition supplies in the distal gut of endangered iberian lynx.</title>
        <authorList>
            <person name="Alcaide M."/>
            <person name="Messina E."/>
            <person name="Richter M."/>
            <person name="Bargiela R."/>
            <person name="Peplies J."/>
            <person name="Huws S.A."/>
            <person name="Newbold C.J."/>
            <person name="Golyshin P.N."/>
            <person name="Simon M.A."/>
            <person name="Lopez G."/>
            <person name="Yakimov M.M."/>
            <person name="Ferrer M."/>
        </authorList>
    </citation>
    <scope>NUCLEOTIDE SEQUENCE</scope>
</reference>
<evidence type="ECO:0000256" key="1">
    <source>
        <dbReference type="SAM" id="Phobius"/>
    </source>
</evidence>
<proteinExistence type="predicted"/>
<name>J9FK62_9ZZZZ</name>
<keyword evidence="1" id="KW-0812">Transmembrane</keyword>
<protein>
    <submittedName>
        <fullName evidence="2">Secreted protein</fullName>
    </submittedName>
</protein>
<dbReference type="EMBL" id="AMCI01006157">
    <property type="protein sequence ID" value="EJW94818.1"/>
    <property type="molecule type" value="Genomic_DNA"/>
</dbReference>
<sequence length="56" mass="6322">MIKERTKQIGVLITTALLIIAAVAYWLFFSAFAPNERPVYVCIDADDMPDSVYVKL</sequence>
<accession>J9FK62</accession>